<keyword evidence="2 9" id="KW-0489">Methyltransferase</keyword>
<dbReference type="InterPro" id="IPR046819">
    <property type="entry name" value="MmeI_hel"/>
</dbReference>
<keyword evidence="10" id="KW-1185">Reference proteome</keyword>
<dbReference type="Pfam" id="PF20465">
    <property type="entry name" value="MmeI_hel"/>
    <property type="match status" value="1"/>
</dbReference>
<dbReference type="GO" id="GO:0009007">
    <property type="term" value="F:site-specific DNA-methyltransferase (adenine-specific) activity"/>
    <property type="evidence" value="ECO:0007669"/>
    <property type="project" value="UniProtKB-EC"/>
</dbReference>
<dbReference type="GO" id="GO:0003676">
    <property type="term" value="F:nucleic acid binding"/>
    <property type="evidence" value="ECO:0007669"/>
    <property type="project" value="InterPro"/>
</dbReference>
<dbReference type="PRINTS" id="PR00507">
    <property type="entry name" value="N12N6MTFRASE"/>
</dbReference>
<dbReference type="Pfam" id="PF20464">
    <property type="entry name" value="MmeI_N"/>
    <property type="match status" value="1"/>
</dbReference>
<dbReference type="PANTHER" id="PTHR33841:SF1">
    <property type="entry name" value="DNA METHYLTRANSFERASE A"/>
    <property type="match status" value="1"/>
</dbReference>
<gene>
    <name evidence="9" type="ORF">SAMN05421783_1017</name>
</gene>
<dbReference type="Gene3D" id="3.40.50.150">
    <property type="entry name" value="Vaccinia Virus protein VP39"/>
    <property type="match status" value="1"/>
</dbReference>
<dbReference type="PANTHER" id="PTHR33841">
    <property type="entry name" value="DNA METHYLTRANSFERASE YEEA-RELATED"/>
    <property type="match status" value="1"/>
</dbReference>
<comment type="catalytic activity">
    <reaction evidence="4">
        <text>a 2'-deoxyadenosine in DNA + S-adenosyl-L-methionine = an N(6)-methyl-2'-deoxyadenosine in DNA + S-adenosyl-L-homocysteine + H(+)</text>
        <dbReference type="Rhea" id="RHEA:15197"/>
        <dbReference type="Rhea" id="RHEA-COMP:12418"/>
        <dbReference type="Rhea" id="RHEA-COMP:12419"/>
        <dbReference type="ChEBI" id="CHEBI:15378"/>
        <dbReference type="ChEBI" id="CHEBI:57856"/>
        <dbReference type="ChEBI" id="CHEBI:59789"/>
        <dbReference type="ChEBI" id="CHEBI:90615"/>
        <dbReference type="ChEBI" id="CHEBI:90616"/>
        <dbReference type="EC" id="2.1.1.72"/>
    </reaction>
</comment>
<dbReference type="PROSITE" id="PS00092">
    <property type="entry name" value="N6_MTASE"/>
    <property type="match status" value="1"/>
</dbReference>
<evidence type="ECO:0000259" key="7">
    <source>
        <dbReference type="Pfam" id="PF20466"/>
    </source>
</evidence>
<dbReference type="GO" id="GO:0032259">
    <property type="term" value="P:methylation"/>
    <property type="evidence" value="ECO:0007669"/>
    <property type="project" value="UniProtKB-KW"/>
</dbReference>
<dbReference type="InterPro" id="IPR046817">
    <property type="entry name" value="MmeI_N"/>
</dbReference>
<evidence type="ECO:0000313" key="9">
    <source>
        <dbReference type="EMBL" id="SDW00101.1"/>
    </source>
</evidence>
<dbReference type="Pfam" id="PF20466">
    <property type="entry name" value="MmeI_TRD"/>
    <property type="match status" value="1"/>
</dbReference>
<evidence type="ECO:0000259" key="6">
    <source>
        <dbReference type="Pfam" id="PF20465"/>
    </source>
</evidence>
<dbReference type="InterPro" id="IPR046816">
    <property type="entry name" value="MmeI_Mtase"/>
</dbReference>
<evidence type="ECO:0000256" key="2">
    <source>
        <dbReference type="ARBA" id="ARBA00022603"/>
    </source>
</evidence>
<dbReference type="Proteomes" id="UP000198816">
    <property type="component" value="Unassembled WGS sequence"/>
</dbReference>
<evidence type="ECO:0000313" key="10">
    <source>
        <dbReference type="Proteomes" id="UP000198816"/>
    </source>
</evidence>
<dbReference type="EMBL" id="FNNZ01000001">
    <property type="protein sequence ID" value="SDW00101.1"/>
    <property type="molecule type" value="Genomic_DNA"/>
</dbReference>
<dbReference type="InterPro" id="IPR002052">
    <property type="entry name" value="DNA_methylase_N6_adenine_CS"/>
</dbReference>
<feature type="domain" description="MmeI-like helicase spacer" evidence="6">
    <location>
        <begin position="235"/>
        <end position="306"/>
    </location>
</feature>
<protein>
    <recommendedName>
        <fullName evidence="1">site-specific DNA-methyltransferase (adenine-specific)</fullName>
        <ecNumber evidence="1">2.1.1.72</ecNumber>
    </recommendedName>
</protein>
<evidence type="ECO:0000259" key="8">
    <source>
        <dbReference type="Pfam" id="PF20473"/>
    </source>
</evidence>
<dbReference type="InterPro" id="IPR029063">
    <property type="entry name" value="SAM-dependent_MTases_sf"/>
</dbReference>
<dbReference type="InterPro" id="IPR046820">
    <property type="entry name" value="MmeI_TRD"/>
</dbReference>
<reference evidence="10" key="1">
    <citation type="submission" date="2016-10" db="EMBL/GenBank/DDBJ databases">
        <authorList>
            <person name="Varghese N."/>
            <person name="Submissions S."/>
        </authorList>
    </citation>
    <scope>NUCLEOTIDE SEQUENCE [LARGE SCALE GENOMIC DNA]</scope>
    <source>
        <strain evidence="10">DSM 217</strain>
    </source>
</reference>
<evidence type="ECO:0000259" key="5">
    <source>
        <dbReference type="Pfam" id="PF20464"/>
    </source>
</evidence>
<evidence type="ECO:0000256" key="1">
    <source>
        <dbReference type="ARBA" id="ARBA00011900"/>
    </source>
</evidence>
<dbReference type="EC" id="2.1.1.72" evidence="1"/>
<feature type="domain" description="MmeI-like DNA-methyltransferase" evidence="8">
    <location>
        <begin position="402"/>
        <end position="683"/>
    </location>
</feature>
<evidence type="ECO:0000256" key="4">
    <source>
        <dbReference type="ARBA" id="ARBA00047942"/>
    </source>
</evidence>
<proteinExistence type="predicted"/>
<feature type="domain" description="MmeI-like N-terminal" evidence="5">
    <location>
        <begin position="26"/>
        <end position="227"/>
    </location>
</feature>
<dbReference type="InterPro" id="IPR050953">
    <property type="entry name" value="N4_N6_ade-DNA_methylase"/>
</dbReference>
<dbReference type="Pfam" id="PF20473">
    <property type="entry name" value="MmeI_Mtase"/>
    <property type="match status" value="1"/>
</dbReference>
<dbReference type="SUPFAM" id="SSF53335">
    <property type="entry name" value="S-adenosyl-L-methionine-dependent methyltransferases"/>
    <property type="match status" value="1"/>
</dbReference>
<dbReference type="RefSeq" id="WP_245731623.1">
    <property type="nucleotide sequence ID" value="NZ_FNNZ01000001.1"/>
</dbReference>
<name>A0A1H2PZ52_THIRO</name>
<dbReference type="AlphaFoldDB" id="A0A1H2PZ52"/>
<keyword evidence="3" id="KW-0808">Transferase</keyword>
<sequence length="1163" mass="129749">MAMDDIANIPSLNDPPEDDALSPDLIETFIARWAGATGTERANYQLFLTELCALLGLPQPDPARQDTHDNAYCFERRVVFQHGDGTESHGFIDLYRRTCYVLECKQTGLSLDTGGWDKAMLRAHGQAVQYVRALPAAEGRPPFVVVVDVGRSIELYSEFSRSGGAYIPYPDPRSHRIRLDDLRRPEIRARLRAVWLDPLSLDPTRYAAHVTREIAVQLARLAVSLESAGHPPQTTAAFLIRCLFTLFAEDVGLLKQDCFSELLRSMRDSPAQFVPMVQALWQDMDRGSPFSTVLRDRVLRFNGGLFADHTALPLDRDQLDLLIDAAGADWRHVEPAIFGTLLERALDPLERHRLGAHYTPRAYVERLVIPTVIEPLREDWTGVQSAAFALHEQGKDSEAIRLVSAFQVGLASIRVLDPACGSGNFLYVTLEHLKRLEGEVLDTLQSLGQRQTLLELEGVSVDPHQLLGLELNPRAAAIAETVLWIGYLQWHFRTHGAVHPPEPIIRDFRNIQCRDAVLDYDRVEYVTDESGRPVTRWDGRTMKRHPVTGEQVPDETAQAPLERYVDPRRATWPEADFVVGNPPFIGNKRMRLALGDGYVKALRDVWTEVPGSADYVMYWWHRAAEIARSGALRRFGLITTNSLTQSFNRQIIDAHLTAAEPLSLVFAIPDHPWVDSTDGAAVRIAMTAGAPGNRPGVLFRVVAEKSEGGSEGVEVELDRAEGPINPDLSVGADLSAAVPLRANLGLAFTGMYPLGQGFVIQAEDLVKAIGTDVGTEQVLKPFVIARDLTQVDRRARIIDFYPRTMEEARAEFPCLFQWVLERVKPERDHNPRPVRRENWWRFAEPNPSLRRAIDGLDRMIAIPRTAKWFSFQFVSIDTIPDTAVVAVASSDPLLLGVLSSRVHLCWAMMAGGRLGVGNDPRYQHKQTFNPFPFPAPQEPEKDPIRQLAEDLDAHRKQRQTLHPTLTMTGMYNVMERLRRGEPLDPKERIIHEQGLVSILRQIHDTLDTAVLAAYGWSDLTAPLLASAPGSEQAAAIEETILQRLVALNTERAAEERRGLIRWLRPDFQNPGQATGDTGNVRTGAETADTQTIAAGSKRDWPRTLPDQFLALRAALAARPGPVAAPELAQAFTRTPRAKVGELLEILVTLGHARRLDDGRYLPG</sequence>
<evidence type="ECO:0000256" key="3">
    <source>
        <dbReference type="ARBA" id="ARBA00022679"/>
    </source>
</evidence>
<feature type="domain" description="MmeI-like target recognition" evidence="7">
    <location>
        <begin position="755"/>
        <end position="935"/>
    </location>
</feature>
<accession>A0A1H2PZ52</accession>
<organism evidence="9 10">
    <name type="scientific">Thiocapsa roseopersicina</name>
    <dbReference type="NCBI Taxonomy" id="1058"/>
    <lineage>
        <taxon>Bacteria</taxon>
        <taxon>Pseudomonadati</taxon>
        <taxon>Pseudomonadota</taxon>
        <taxon>Gammaproteobacteria</taxon>
        <taxon>Chromatiales</taxon>
        <taxon>Chromatiaceae</taxon>
        <taxon>Thiocapsa</taxon>
    </lineage>
</organism>